<dbReference type="GO" id="GO:0016491">
    <property type="term" value="F:oxidoreductase activity"/>
    <property type="evidence" value="ECO:0007669"/>
    <property type="project" value="UniProtKB-KW"/>
</dbReference>
<evidence type="ECO:0000313" key="3">
    <source>
        <dbReference type="Proteomes" id="UP000032534"/>
    </source>
</evidence>
<keyword evidence="1" id="KW-0560">Oxidoreductase</keyword>
<evidence type="ECO:0000256" key="1">
    <source>
        <dbReference type="ARBA" id="ARBA00023002"/>
    </source>
</evidence>
<keyword evidence="3" id="KW-1185">Reference proteome</keyword>
<dbReference type="InterPro" id="IPR036010">
    <property type="entry name" value="2Fe-2S_ferredoxin-like_sf"/>
</dbReference>
<dbReference type="EMBL" id="JTHP01000026">
    <property type="protein sequence ID" value="KJD44989.1"/>
    <property type="molecule type" value="Genomic_DNA"/>
</dbReference>
<organism evidence="2 3">
    <name type="scientific">Paenibacillus terrae</name>
    <dbReference type="NCBI Taxonomy" id="159743"/>
    <lineage>
        <taxon>Bacteria</taxon>
        <taxon>Bacillati</taxon>
        <taxon>Bacillota</taxon>
        <taxon>Bacilli</taxon>
        <taxon>Bacillales</taxon>
        <taxon>Paenibacillaceae</taxon>
        <taxon>Paenibacillus</taxon>
    </lineage>
</organism>
<dbReference type="SUPFAM" id="SSF54292">
    <property type="entry name" value="2Fe-2S ferredoxin-like"/>
    <property type="match status" value="1"/>
</dbReference>
<reference evidence="2 3" key="1">
    <citation type="submission" date="2014-11" db="EMBL/GenBank/DDBJ databases">
        <title>Draft Genome Sequences of Paenibacillus polymyxa NRRL B-30509 and Paenibacillus terrae NRRL B-30644, Strains from a Poultry Environment that Produce Tridecaptin A and Paenicidins.</title>
        <authorList>
            <person name="van Belkum M.J."/>
            <person name="Lohans C.T."/>
            <person name="Vederas J.C."/>
        </authorList>
    </citation>
    <scope>NUCLEOTIDE SEQUENCE [LARGE SCALE GENOMIC DNA]</scope>
    <source>
        <strain evidence="2 3">NRRL B-30644</strain>
    </source>
</reference>
<comment type="caution">
    <text evidence="2">The sequence shown here is derived from an EMBL/GenBank/DDBJ whole genome shotgun (WGS) entry which is preliminary data.</text>
</comment>
<dbReference type="GO" id="GO:0051536">
    <property type="term" value="F:iron-sulfur cluster binding"/>
    <property type="evidence" value="ECO:0007669"/>
    <property type="project" value="InterPro"/>
</dbReference>
<dbReference type="InterPro" id="IPR042204">
    <property type="entry name" value="2Fe-2S-bd_N"/>
</dbReference>
<accession>A0A0D7X186</accession>
<dbReference type="Gene3D" id="3.10.20.440">
    <property type="entry name" value="2Fe-2S iron-sulphur cluster binding domain, sarcosine oxidase, alpha subunit, N-terminal domain"/>
    <property type="match status" value="1"/>
</dbReference>
<dbReference type="OrthoDB" id="573392at2"/>
<dbReference type="AlphaFoldDB" id="A0A0D7X186"/>
<sequence>MNRARIVNHPILGPKPERRQVSFVFDGRPMQGLAGEPLAAALLASGVRLLRRNEESGTARGIYCAIGHCNECRLTVHPLGTVRSCLTKLEEGMVVETGRQLSNEITGRIVT</sequence>
<dbReference type="PATRIC" id="fig|159743.3.peg.3128"/>
<protein>
    <submittedName>
        <fullName evidence="2">Sarcosine oxidase subunit alpha</fullName>
    </submittedName>
</protein>
<dbReference type="RefSeq" id="WP_044646729.1">
    <property type="nucleotide sequence ID" value="NZ_JTHP01000026.1"/>
</dbReference>
<proteinExistence type="predicted"/>
<evidence type="ECO:0000313" key="2">
    <source>
        <dbReference type="EMBL" id="KJD44989.1"/>
    </source>
</evidence>
<gene>
    <name evidence="2" type="ORF">QD47_14070</name>
</gene>
<name>A0A0D7X186_9BACL</name>
<dbReference type="Proteomes" id="UP000032534">
    <property type="component" value="Unassembled WGS sequence"/>
</dbReference>
<dbReference type="Pfam" id="PF13510">
    <property type="entry name" value="Fer2_4"/>
    <property type="match status" value="1"/>
</dbReference>